<gene>
    <name evidence="1" type="ORF">NGRA_0558</name>
</gene>
<protein>
    <submittedName>
        <fullName evidence="1">Uncharacterized protein</fullName>
    </submittedName>
</protein>
<dbReference type="EMBL" id="SBJO01000022">
    <property type="protein sequence ID" value="KAF9764442.1"/>
    <property type="molecule type" value="Genomic_DNA"/>
</dbReference>
<organism evidence="1 2">
    <name type="scientific">Nosema granulosis</name>
    <dbReference type="NCBI Taxonomy" id="83296"/>
    <lineage>
        <taxon>Eukaryota</taxon>
        <taxon>Fungi</taxon>
        <taxon>Fungi incertae sedis</taxon>
        <taxon>Microsporidia</taxon>
        <taxon>Nosematidae</taxon>
        <taxon>Nosema</taxon>
    </lineage>
</organism>
<accession>A0A9P6L0F2</accession>
<dbReference type="AlphaFoldDB" id="A0A9P6L0F2"/>
<reference evidence="1 2" key="1">
    <citation type="journal article" date="2020" name="Genome Biol. Evol.">
        <title>Comparative genomics of strictly vertically transmitted, feminizing microsporidia endosymbionts of amphipod crustaceans.</title>
        <authorList>
            <person name="Cormier A."/>
            <person name="Chebbi M.A."/>
            <person name="Giraud I."/>
            <person name="Wattier R."/>
            <person name="Teixeira M."/>
            <person name="Gilbert C."/>
            <person name="Rigaud T."/>
            <person name="Cordaux R."/>
        </authorList>
    </citation>
    <scope>NUCLEOTIDE SEQUENCE [LARGE SCALE GENOMIC DNA]</scope>
    <source>
        <strain evidence="1 2">Ou3-Ou53</strain>
    </source>
</reference>
<proteinExistence type="predicted"/>
<evidence type="ECO:0000313" key="1">
    <source>
        <dbReference type="EMBL" id="KAF9764442.1"/>
    </source>
</evidence>
<name>A0A9P6L0F2_9MICR</name>
<keyword evidence="2" id="KW-1185">Reference proteome</keyword>
<comment type="caution">
    <text evidence="1">The sequence shown here is derived from an EMBL/GenBank/DDBJ whole genome shotgun (WGS) entry which is preliminary data.</text>
</comment>
<evidence type="ECO:0000313" key="2">
    <source>
        <dbReference type="Proteomes" id="UP000740883"/>
    </source>
</evidence>
<dbReference type="Proteomes" id="UP000740883">
    <property type="component" value="Unassembled WGS sequence"/>
</dbReference>
<sequence>MKFLNVFTTILCSQSVFRVPSILKRCKKNTKRSQQESKLKTENCRLFIFTNGASLLYKGGENEKKFKENETIINLKLNKEDQETKETVCKELFEFYNNMKTNIMNMLISPYEHLRSLSDRMLYDIIYTGTIQLINKNTEVEYNKARISIENVILLRHRFINKKCTLKYIGGLFSSPSKMDLITFIKFPELIGMFICLVNKFNQLRTKDIILVLIHYNAIKVGIEQNKRRESDEKFAEIEDDLYRHVVEIFGMLNNNNKLFIIEYNKSLKIVEDKFAPYNVDSLIVSFRMILFMIELDRINTIKEFIEDSKIFTSLDTFETQRNNECLVCFSVGQIVKMTFEIIFKTLTQLNRASFEDSNYIILKKYNYIYTCFTCDNPTNTHFIDTHEVSSAVYDILRTKVGY</sequence>